<evidence type="ECO:0000256" key="1">
    <source>
        <dbReference type="SAM" id="MobiDB-lite"/>
    </source>
</evidence>
<protein>
    <submittedName>
        <fullName evidence="2">Uncharacterized protein</fullName>
    </submittedName>
</protein>
<reference evidence="2" key="2">
    <citation type="journal article" date="2015" name="Fish Shellfish Immunol.">
        <title>Early steps in the European eel (Anguilla anguilla)-Vibrio vulnificus interaction in the gills: Role of the RtxA13 toxin.</title>
        <authorList>
            <person name="Callol A."/>
            <person name="Pajuelo D."/>
            <person name="Ebbesson L."/>
            <person name="Teles M."/>
            <person name="MacKenzie S."/>
            <person name="Amaro C."/>
        </authorList>
    </citation>
    <scope>NUCLEOTIDE SEQUENCE</scope>
</reference>
<feature type="region of interest" description="Disordered" evidence="1">
    <location>
        <begin position="42"/>
        <end position="61"/>
    </location>
</feature>
<sequence length="61" mass="7100">MKLKCLWNSRLRIQTNLYYIMSPVMLPKTPHVWVPRKLQAISSSPNTKKPRPLLPSALDLQ</sequence>
<evidence type="ECO:0000313" key="2">
    <source>
        <dbReference type="EMBL" id="JAH86369.1"/>
    </source>
</evidence>
<dbReference type="AlphaFoldDB" id="A0A0E9W7L9"/>
<accession>A0A0E9W7L9</accession>
<reference evidence="2" key="1">
    <citation type="submission" date="2014-11" db="EMBL/GenBank/DDBJ databases">
        <authorList>
            <person name="Amaro Gonzalez C."/>
        </authorList>
    </citation>
    <scope>NUCLEOTIDE SEQUENCE</scope>
</reference>
<dbReference type="EMBL" id="GBXM01022208">
    <property type="protein sequence ID" value="JAH86369.1"/>
    <property type="molecule type" value="Transcribed_RNA"/>
</dbReference>
<proteinExistence type="predicted"/>
<name>A0A0E9W7L9_ANGAN</name>
<organism evidence="2">
    <name type="scientific">Anguilla anguilla</name>
    <name type="common">European freshwater eel</name>
    <name type="synonym">Muraena anguilla</name>
    <dbReference type="NCBI Taxonomy" id="7936"/>
    <lineage>
        <taxon>Eukaryota</taxon>
        <taxon>Metazoa</taxon>
        <taxon>Chordata</taxon>
        <taxon>Craniata</taxon>
        <taxon>Vertebrata</taxon>
        <taxon>Euteleostomi</taxon>
        <taxon>Actinopterygii</taxon>
        <taxon>Neopterygii</taxon>
        <taxon>Teleostei</taxon>
        <taxon>Anguilliformes</taxon>
        <taxon>Anguillidae</taxon>
        <taxon>Anguilla</taxon>
    </lineage>
</organism>